<organism evidence="3 4">
    <name type="scientific">Lingula anatina</name>
    <name type="common">Brachiopod</name>
    <name type="synonym">Lingula unguis</name>
    <dbReference type="NCBI Taxonomy" id="7574"/>
    <lineage>
        <taxon>Eukaryota</taxon>
        <taxon>Metazoa</taxon>
        <taxon>Spiralia</taxon>
        <taxon>Lophotrochozoa</taxon>
        <taxon>Brachiopoda</taxon>
        <taxon>Linguliformea</taxon>
        <taxon>Lingulata</taxon>
        <taxon>Lingulida</taxon>
        <taxon>Linguloidea</taxon>
        <taxon>Lingulidae</taxon>
        <taxon>Lingula</taxon>
    </lineage>
</organism>
<feature type="compositionally biased region" description="Gly residues" evidence="1">
    <location>
        <begin position="513"/>
        <end position="522"/>
    </location>
</feature>
<reference evidence="4" key="1">
    <citation type="submission" date="2025-08" db="UniProtKB">
        <authorList>
            <consortium name="RefSeq"/>
        </authorList>
    </citation>
    <scope>IDENTIFICATION</scope>
    <source>
        <tissue evidence="4">Gonads</tissue>
    </source>
</reference>
<gene>
    <name evidence="4" type="primary">LOC106169282</name>
</gene>
<dbReference type="InParanoid" id="A0A1S3J134"/>
<dbReference type="GO" id="GO:0015267">
    <property type="term" value="F:channel activity"/>
    <property type="evidence" value="ECO:0007669"/>
    <property type="project" value="InterPro"/>
</dbReference>
<evidence type="ECO:0000256" key="1">
    <source>
        <dbReference type="SAM" id="MobiDB-lite"/>
    </source>
</evidence>
<feature type="compositionally biased region" description="Polar residues" evidence="1">
    <location>
        <begin position="424"/>
        <end position="436"/>
    </location>
</feature>
<evidence type="ECO:0000313" key="3">
    <source>
        <dbReference type="Proteomes" id="UP000085678"/>
    </source>
</evidence>
<keyword evidence="3" id="KW-1185">Reference proteome</keyword>
<dbReference type="GeneID" id="106169282"/>
<feature type="transmembrane region" description="Helical" evidence="2">
    <location>
        <begin position="23"/>
        <end position="46"/>
    </location>
</feature>
<dbReference type="InterPro" id="IPR039099">
    <property type="entry name" value="Pannexin"/>
</dbReference>
<feature type="transmembrane region" description="Helical" evidence="2">
    <location>
        <begin position="121"/>
        <end position="140"/>
    </location>
</feature>
<feature type="compositionally biased region" description="Basic residues" evidence="1">
    <location>
        <begin position="496"/>
        <end position="506"/>
    </location>
</feature>
<dbReference type="PANTHER" id="PTHR15759">
    <property type="entry name" value="PANNEXIN"/>
    <property type="match status" value="1"/>
</dbReference>
<feature type="region of interest" description="Disordered" evidence="1">
    <location>
        <begin position="394"/>
        <end position="470"/>
    </location>
</feature>
<feature type="transmembrane region" description="Helical" evidence="2">
    <location>
        <begin position="272"/>
        <end position="302"/>
    </location>
</feature>
<feature type="compositionally biased region" description="Polar residues" evidence="1">
    <location>
        <begin position="637"/>
        <end position="669"/>
    </location>
</feature>
<keyword evidence="2" id="KW-0472">Membrane</keyword>
<evidence type="ECO:0000313" key="4">
    <source>
        <dbReference type="RefSeq" id="XP_013404150.1"/>
    </source>
</evidence>
<feature type="compositionally biased region" description="Low complexity" evidence="1">
    <location>
        <begin position="406"/>
        <end position="423"/>
    </location>
</feature>
<protein>
    <submittedName>
        <fullName evidence="4">Uncharacterized protein LOC106169282</fullName>
    </submittedName>
</protein>
<feature type="region of interest" description="Disordered" evidence="1">
    <location>
        <begin position="495"/>
        <end position="759"/>
    </location>
</feature>
<dbReference type="GO" id="GO:0032732">
    <property type="term" value="P:positive regulation of interleukin-1 production"/>
    <property type="evidence" value="ECO:0007669"/>
    <property type="project" value="InterPro"/>
</dbReference>
<dbReference type="AlphaFoldDB" id="A0A1S3J134"/>
<dbReference type="RefSeq" id="XP_013404150.1">
    <property type="nucleotide sequence ID" value="XM_013548696.1"/>
</dbReference>
<proteinExistence type="predicted"/>
<dbReference type="PANTHER" id="PTHR15759:SF6">
    <property type="entry name" value="INNEXIN"/>
    <property type="match status" value="1"/>
</dbReference>
<dbReference type="Proteomes" id="UP000085678">
    <property type="component" value="Unplaced"/>
</dbReference>
<dbReference type="KEGG" id="lak:106169282"/>
<evidence type="ECO:0000256" key="2">
    <source>
        <dbReference type="SAM" id="Phobius"/>
    </source>
</evidence>
<feature type="compositionally biased region" description="Low complexity" evidence="1">
    <location>
        <begin position="437"/>
        <end position="470"/>
    </location>
</feature>
<sequence>MGNVWPRTSNEKQVRTDLFLERAVLYGGIIPGVLLGLLGLIVFNFVTRLECYPSHNVSRIGYSAALVEDYCWTHYDAYEPRNFTNGSRTYTEIDSKNKTQNITENYEYVYSRTSRSLPHKYLSILLLVQAATLLIPWIFWRASAVEELKTSISAILWHCNNLTKQYQHFEADETDELTISENIDGYLECLHFLLRSKMRKLYWLYFVKCVLYFAILLAWFIGFIFLVAGNFASIFERNFWCLFDPRIDTYLFQRYQTWYPLDERYVFIKCSLYAFFLLIIIWCINVVLLGILLLTVLIHMIVDLCIPSSFDGTFMHQTVPGAADDRLAQQIQGDYASQYYGLFSKFCTTNAGNFLDNYAVSQSITAKNQLLYDSENDEYYRKGESCAPILTKGQVARVKKRDKSSRNSNSKSKSSKGSKSSTKINDSSKVNENVNASKTSKTTESTNVNENVNVKSNRNVKENNNSSTVTNVKKTTANVYSINLDEYETNYQRAAQSKRGKSRKRNWGLFGWPWGGGKSGNGGKDKGHGASDGSSGYVSDGDKKWKNQTTQTKPRRERKGASERKAGRKFPNGIHARHVNVFPTDHDEHRRFSPRRKLKIGPADDNFLEQYHTPRGQTDDENEADDLTKDPIDAIGNANSGNNGDSTNGENVPSTTKNSDGIDNSTSKLQDPYYFPPIGPIQKGENGQGNRNGSEPGHGISTGSSSNSPRPHVTFASTGRHGGLAAGTRLKANQRRRGLHPYGSPSGDHGYVTSDTDGEVHTPRVRYCSHEDGDDYMKFIDKPRKTRTVNVWRP</sequence>
<dbReference type="GO" id="GO:0006812">
    <property type="term" value="P:monoatomic cation transport"/>
    <property type="evidence" value="ECO:0007669"/>
    <property type="project" value="InterPro"/>
</dbReference>
<name>A0A1S3J134_LINAN</name>
<keyword evidence="2" id="KW-1133">Transmembrane helix</keyword>
<feature type="transmembrane region" description="Helical" evidence="2">
    <location>
        <begin position="202"/>
        <end position="228"/>
    </location>
</feature>
<keyword evidence="2" id="KW-0812">Transmembrane</keyword>
<accession>A0A1S3J134</accession>